<dbReference type="AlphaFoldDB" id="A0A1G1V2V6"/>
<protein>
    <submittedName>
        <fullName evidence="2">Uncharacterized protein</fullName>
    </submittedName>
</protein>
<name>A0A1G1V2V6_9BACT</name>
<dbReference type="Proteomes" id="UP000177967">
    <property type="component" value="Unassembled WGS sequence"/>
</dbReference>
<organism evidence="2 3">
    <name type="scientific">Candidatus Blackburnbacteria bacterium RIFCSPHIGHO2_01_FULL_43_15b</name>
    <dbReference type="NCBI Taxonomy" id="1797513"/>
    <lineage>
        <taxon>Bacteria</taxon>
        <taxon>Candidatus Blackburniibacteriota</taxon>
    </lineage>
</organism>
<evidence type="ECO:0000313" key="2">
    <source>
        <dbReference type="EMBL" id="OGY09676.1"/>
    </source>
</evidence>
<feature type="region of interest" description="Disordered" evidence="1">
    <location>
        <begin position="36"/>
        <end position="60"/>
    </location>
</feature>
<feature type="compositionally biased region" description="Low complexity" evidence="1">
    <location>
        <begin position="41"/>
        <end position="52"/>
    </location>
</feature>
<dbReference type="STRING" id="1797513.A2782_03070"/>
<sequence>MRTILAVIGVVALLAVALAQCGVPIPGTQPIVGPAPGRGVASPTAAPGAQPTAAPPAATPAPSTVYVDIPPVNAPAGPAPASEIGVAILDTVVYNFDGGARRWYGPWQTGKPQSPLMQGVPFQAKVKASCQTGGWRFFGDAVSLAMAGNNLFSSNPGIVEILCPFEEAEFVVTDGQLGFVPTEWVDWAWQDRVTGFEKASGRTSRGVRYRYDPGSRKLERIG</sequence>
<reference evidence="2 3" key="1">
    <citation type="journal article" date="2016" name="Nat. Commun.">
        <title>Thousands of microbial genomes shed light on interconnected biogeochemical processes in an aquifer system.</title>
        <authorList>
            <person name="Anantharaman K."/>
            <person name="Brown C.T."/>
            <person name="Hug L.A."/>
            <person name="Sharon I."/>
            <person name="Castelle C.J."/>
            <person name="Probst A.J."/>
            <person name="Thomas B.C."/>
            <person name="Singh A."/>
            <person name="Wilkins M.J."/>
            <person name="Karaoz U."/>
            <person name="Brodie E.L."/>
            <person name="Williams K.H."/>
            <person name="Hubbard S.S."/>
            <person name="Banfield J.F."/>
        </authorList>
    </citation>
    <scope>NUCLEOTIDE SEQUENCE [LARGE SCALE GENOMIC DNA]</scope>
</reference>
<dbReference type="EMBL" id="MHBW01000006">
    <property type="protein sequence ID" value="OGY09676.1"/>
    <property type="molecule type" value="Genomic_DNA"/>
</dbReference>
<proteinExistence type="predicted"/>
<evidence type="ECO:0000313" key="3">
    <source>
        <dbReference type="Proteomes" id="UP000177967"/>
    </source>
</evidence>
<gene>
    <name evidence="2" type="ORF">A2782_03070</name>
</gene>
<comment type="caution">
    <text evidence="2">The sequence shown here is derived from an EMBL/GenBank/DDBJ whole genome shotgun (WGS) entry which is preliminary data.</text>
</comment>
<accession>A0A1G1V2V6</accession>
<evidence type="ECO:0000256" key="1">
    <source>
        <dbReference type="SAM" id="MobiDB-lite"/>
    </source>
</evidence>